<dbReference type="Proteomes" id="UP001500630">
    <property type="component" value="Unassembled WGS sequence"/>
</dbReference>
<proteinExistence type="predicted"/>
<name>A0ABP6ZKH7_9ACTN</name>
<dbReference type="EMBL" id="BAABDQ010000045">
    <property type="protein sequence ID" value="GAA3609924.1"/>
    <property type="molecule type" value="Genomic_DNA"/>
</dbReference>
<dbReference type="RefSeq" id="WP_345575580.1">
    <property type="nucleotide sequence ID" value="NZ_BAABDQ010000045.1"/>
</dbReference>
<reference evidence="2" key="1">
    <citation type="journal article" date="2019" name="Int. J. Syst. Evol. Microbiol.">
        <title>The Global Catalogue of Microorganisms (GCM) 10K type strain sequencing project: providing services to taxonomists for standard genome sequencing and annotation.</title>
        <authorList>
            <consortium name="The Broad Institute Genomics Platform"/>
            <consortium name="The Broad Institute Genome Sequencing Center for Infectious Disease"/>
            <person name="Wu L."/>
            <person name="Ma J."/>
        </authorList>
    </citation>
    <scope>NUCLEOTIDE SEQUENCE [LARGE SCALE GENOMIC DNA]</scope>
    <source>
        <strain evidence="2">JCM 17326</strain>
    </source>
</reference>
<organism evidence="1 2">
    <name type="scientific">Nonomuraea rosea</name>
    <dbReference type="NCBI Taxonomy" id="638574"/>
    <lineage>
        <taxon>Bacteria</taxon>
        <taxon>Bacillati</taxon>
        <taxon>Actinomycetota</taxon>
        <taxon>Actinomycetes</taxon>
        <taxon>Streptosporangiales</taxon>
        <taxon>Streptosporangiaceae</taxon>
        <taxon>Nonomuraea</taxon>
    </lineage>
</organism>
<gene>
    <name evidence="1" type="ORF">GCM10022419_113700</name>
</gene>
<evidence type="ECO:0008006" key="3">
    <source>
        <dbReference type="Google" id="ProtNLM"/>
    </source>
</evidence>
<keyword evidence="2" id="KW-1185">Reference proteome</keyword>
<sequence>MFDSPLSARLETSRRILVAGAGGGFDVYAGLPLALALRGRYAFPKVGVQPLRAAYAELAERLELDAIVLVDGGTGILMRGDEAGLGAPVGQALYLDRIEDTVLARQIAAVIEAYRDEVISRPPKAFPHLGLLVKVLWPRGGHAGPTRG</sequence>
<comment type="caution">
    <text evidence="1">The sequence shown here is derived from an EMBL/GenBank/DDBJ whole genome shotgun (WGS) entry which is preliminary data.</text>
</comment>
<evidence type="ECO:0000313" key="2">
    <source>
        <dbReference type="Proteomes" id="UP001500630"/>
    </source>
</evidence>
<protein>
    <recommendedName>
        <fullName evidence="3">DUF1152 domain-containing protein</fullName>
    </recommendedName>
</protein>
<evidence type="ECO:0000313" key="1">
    <source>
        <dbReference type="EMBL" id="GAA3609924.1"/>
    </source>
</evidence>
<accession>A0ABP6ZKH7</accession>